<reference evidence="4" key="1">
    <citation type="submission" date="2025-08" db="UniProtKB">
        <authorList>
            <consortium name="RefSeq"/>
        </authorList>
    </citation>
    <scope>IDENTIFICATION</scope>
</reference>
<evidence type="ECO:0000313" key="4">
    <source>
        <dbReference type="RefSeq" id="XP_055893178.1"/>
    </source>
</evidence>
<name>A0A9W3B148_BIOGL</name>
<keyword evidence="3" id="KW-1185">Reference proteome</keyword>
<keyword evidence="2" id="KW-0472">Membrane</keyword>
<gene>
    <name evidence="4" type="primary">LOC106051449</name>
</gene>
<feature type="region of interest" description="Disordered" evidence="1">
    <location>
        <begin position="338"/>
        <end position="391"/>
    </location>
</feature>
<dbReference type="Proteomes" id="UP001165740">
    <property type="component" value="Chromosome 8"/>
</dbReference>
<evidence type="ECO:0000256" key="2">
    <source>
        <dbReference type="SAM" id="Phobius"/>
    </source>
</evidence>
<proteinExistence type="predicted"/>
<evidence type="ECO:0000256" key="1">
    <source>
        <dbReference type="SAM" id="MobiDB-lite"/>
    </source>
</evidence>
<keyword evidence="2" id="KW-0812">Transmembrane</keyword>
<keyword evidence="2" id="KW-1133">Transmembrane helix</keyword>
<protein>
    <submittedName>
        <fullName evidence="4">Uncharacterized protein LOC106051449</fullName>
    </submittedName>
</protein>
<feature type="compositionally biased region" description="Polar residues" evidence="1">
    <location>
        <begin position="382"/>
        <end position="391"/>
    </location>
</feature>
<feature type="transmembrane region" description="Helical" evidence="2">
    <location>
        <begin position="279"/>
        <end position="300"/>
    </location>
</feature>
<feature type="compositionally biased region" description="Acidic residues" evidence="1">
    <location>
        <begin position="340"/>
        <end position="374"/>
    </location>
</feature>
<dbReference type="OrthoDB" id="10338870at2759"/>
<evidence type="ECO:0000313" key="3">
    <source>
        <dbReference type="Proteomes" id="UP001165740"/>
    </source>
</evidence>
<dbReference type="InterPro" id="IPR016024">
    <property type="entry name" value="ARM-type_fold"/>
</dbReference>
<organism evidence="3 4">
    <name type="scientific">Biomphalaria glabrata</name>
    <name type="common">Bloodfluke planorb</name>
    <name type="synonym">Freshwater snail</name>
    <dbReference type="NCBI Taxonomy" id="6526"/>
    <lineage>
        <taxon>Eukaryota</taxon>
        <taxon>Metazoa</taxon>
        <taxon>Spiralia</taxon>
        <taxon>Lophotrochozoa</taxon>
        <taxon>Mollusca</taxon>
        <taxon>Gastropoda</taxon>
        <taxon>Heterobranchia</taxon>
        <taxon>Euthyneura</taxon>
        <taxon>Panpulmonata</taxon>
        <taxon>Hygrophila</taxon>
        <taxon>Lymnaeoidea</taxon>
        <taxon>Planorbidae</taxon>
        <taxon>Biomphalaria</taxon>
    </lineage>
</organism>
<accession>A0A9W3B148</accession>
<dbReference type="GeneID" id="106051449"/>
<dbReference type="SUPFAM" id="SSF48371">
    <property type="entry name" value="ARM repeat"/>
    <property type="match status" value="1"/>
</dbReference>
<dbReference type="AlphaFoldDB" id="A0A9W3B148"/>
<sequence length="391" mass="44157">MEGKWFGNRHPAVTITKDSFRGSRIKDENCESEACLKQSSLGNFKCIYYKDSNFIIRSENTIVRLVDYSIYSCSKFALISANKVIFNFIMKEIDPVSKGFAKVLLAKPTVASLEALCKSSGDFMPNQFNILIRQDSFLKATEEFPKAFTKAFKYQMGDCFFVLKFLSTRMGFTRILAKNCDTEKPFYSAKGDFSCVHNPVENGKNYFIMYNEDSSPNFVDTFRFVCVVYSADVNEINLTVTPQVCHGKDSSIVQYITGALIGQEQVNLIIQENEDAEQLFKYTFAAATASVMLIACLVIFSMRKKKVHHVSGSDGDDISDHIIEQLYLAEIKLRKFSEGLGDEGEEGEQEEEEEDDDDDDDEDEDDDDESDDDDLAYKSVTDLKSGSTHSV</sequence>
<dbReference type="RefSeq" id="XP_055893178.1">
    <property type="nucleotide sequence ID" value="XM_056037203.1"/>
</dbReference>